<comment type="caution">
    <text evidence="3">The sequence shown here is derived from an EMBL/GenBank/DDBJ whole genome shotgun (WGS) entry which is preliminary data.</text>
</comment>
<dbReference type="EMBL" id="JABWDY010039363">
    <property type="protein sequence ID" value="KAF5178964.1"/>
    <property type="molecule type" value="Genomic_DNA"/>
</dbReference>
<feature type="chain" id="PRO_5029721035" description="Reverse transcriptase zinc-binding domain-containing protein" evidence="1">
    <location>
        <begin position="20"/>
        <end position="111"/>
    </location>
</feature>
<accession>A0A7J6V1V0</accession>
<name>A0A7J6V1V0_THATH</name>
<feature type="signal peptide" evidence="1">
    <location>
        <begin position="1"/>
        <end position="19"/>
    </location>
</feature>
<keyword evidence="1" id="KW-0732">Signal</keyword>
<evidence type="ECO:0000313" key="3">
    <source>
        <dbReference type="EMBL" id="KAF5178964.1"/>
    </source>
</evidence>
<evidence type="ECO:0000313" key="4">
    <source>
        <dbReference type="Proteomes" id="UP000554482"/>
    </source>
</evidence>
<dbReference type="OrthoDB" id="1906820at2759"/>
<dbReference type="Pfam" id="PF13966">
    <property type="entry name" value="zf-RVT"/>
    <property type="match status" value="1"/>
</dbReference>
<feature type="domain" description="Reverse transcriptase zinc-binding" evidence="2">
    <location>
        <begin position="1"/>
        <end position="58"/>
    </location>
</feature>
<gene>
    <name evidence="3" type="ORF">FRX31_031447</name>
</gene>
<evidence type="ECO:0000256" key="1">
    <source>
        <dbReference type="SAM" id="SignalP"/>
    </source>
</evidence>
<keyword evidence="4" id="KW-1185">Reference proteome</keyword>
<reference evidence="3 4" key="1">
    <citation type="submission" date="2020-06" db="EMBL/GenBank/DDBJ databases">
        <title>Transcriptomic and genomic resources for Thalictrum thalictroides and T. hernandezii: Facilitating candidate gene discovery in an emerging model plant lineage.</title>
        <authorList>
            <person name="Arias T."/>
            <person name="Riano-Pachon D.M."/>
            <person name="Di Stilio V.S."/>
        </authorList>
    </citation>
    <scope>NUCLEOTIDE SEQUENCE [LARGE SCALE GENOMIC DNA]</scope>
    <source>
        <strain evidence="4">cv. WT478/WT964</strain>
        <tissue evidence="3">Leaves</tissue>
    </source>
</reference>
<organism evidence="3 4">
    <name type="scientific">Thalictrum thalictroides</name>
    <name type="common">Rue-anemone</name>
    <name type="synonym">Anemone thalictroides</name>
    <dbReference type="NCBI Taxonomy" id="46969"/>
    <lineage>
        <taxon>Eukaryota</taxon>
        <taxon>Viridiplantae</taxon>
        <taxon>Streptophyta</taxon>
        <taxon>Embryophyta</taxon>
        <taxon>Tracheophyta</taxon>
        <taxon>Spermatophyta</taxon>
        <taxon>Magnoliopsida</taxon>
        <taxon>Ranunculales</taxon>
        <taxon>Ranunculaceae</taxon>
        <taxon>Thalictroideae</taxon>
        <taxon>Thalictrum</taxon>
    </lineage>
</organism>
<evidence type="ECO:0000259" key="2">
    <source>
        <dbReference type="Pfam" id="PF13966"/>
    </source>
</evidence>
<dbReference type="Proteomes" id="UP000554482">
    <property type="component" value="Unassembled WGS sequence"/>
</dbReference>
<dbReference type="AlphaFoldDB" id="A0A7J6V1V0"/>
<proteinExistence type="predicted"/>
<sequence length="111" mass="12582">MPIKVQVFFWAAILGRTLTLDNLIHRGQILDPLCPVCGLVNESIGHLFLHCSISLQVWKGLSVEIPDIFINLFTVGSLREWLVAWPIKKGEEITERVAFVAIYGDMDDMEE</sequence>
<protein>
    <recommendedName>
        <fullName evidence="2">Reverse transcriptase zinc-binding domain-containing protein</fullName>
    </recommendedName>
</protein>
<dbReference type="InterPro" id="IPR026960">
    <property type="entry name" value="RVT-Znf"/>
</dbReference>